<dbReference type="PANTHER" id="PTHR22804:SF41">
    <property type="entry name" value="BREVICAN CORE PROTEIN"/>
    <property type="match status" value="1"/>
</dbReference>
<dbReference type="PANTHER" id="PTHR22804">
    <property type="entry name" value="AGGRECAN/VERSICAN PROTEOGLYCAN"/>
    <property type="match status" value="1"/>
</dbReference>
<dbReference type="Gene3D" id="2.60.40.10">
    <property type="entry name" value="Immunoglobulins"/>
    <property type="match status" value="1"/>
</dbReference>
<feature type="compositionally biased region" description="Polar residues" evidence="17">
    <location>
        <begin position="68"/>
        <end position="81"/>
    </location>
</feature>
<feature type="compositionally biased region" description="Basic and acidic residues" evidence="17">
    <location>
        <begin position="998"/>
        <end position="1012"/>
    </location>
</feature>
<feature type="compositionally biased region" description="Basic and acidic residues" evidence="17">
    <location>
        <begin position="1364"/>
        <end position="1373"/>
    </location>
</feature>
<keyword evidence="5" id="KW-0732">Signal</keyword>
<dbReference type="Gene3D" id="3.30.420.10">
    <property type="entry name" value="Ribonuclease H-like superfamily/Ribonuclease H"/>
    <property type="match status" value="1"/>
</dbReference>
<dbReference type="InterPro" id="IPR000436">
    <property type="entry name" value="Sushi_SCR_CCP_dom"/>
</dbReference>
<dbReference type="FunFam" id="2.60.40.10:FF:001192">
    <property type="entry name" value="Aggrecan core protein"/>
    <property type="match status" value="1"/>
</dbReference>
<feature type="domain" description="Link" evidence="22">
    <location>
        <begin position="593"/>
        <end position="688"/>
    </location>
</feature>
<dbReference type="InterPro" id="IPR007110">
    <property type="entry name" value="Ig-like_dom"/>
</dbReference>
<dbReference type="Pfam" id="PF00008">
    <property type="entry name" value="EGF"/>
    <property type="match status" value="1"/>
</dbReference>
<protein>
    <submittedName>
        <fullName evidence="23">Brevican core protein</fullName>
    </submittedName>
</protein>
<dbReference type="InterPro" id="IPR013106">
    <property type="entry name" value="Ig_V-set"/>
</dbReference>
<dbReference type="GO" id="GO:0005615">
    <property type="term" value="C:extracellular space"/>
    <property type="evidence" value="ECO:0007669"/>
    <property type="project" value="TreeGrafter"/>
</dbReference>
<dbReference type="SMART" id="SM00181">
    <property type="entry name" value="EGF"/>
    <property type="match status" value="1"/>
</dbReference>
<feature type="domain" description="Ig-like" evidence="20">
    <location>
        <begin position="471"/>
        <end position="589"/>
    </location>
</feature>
<feature type="compositionally biased region" description="Basic and acidic residues" evidence="17">
    <location>
        <begin position="1060"/>
        <end position="1136"/>
    </location>
</feature>
<dbReference type="PROSITE" id="PS50041">
    <property type="entry name" value="C_TYPE_LECTIN_2"/>
    <property type="match status" value="1"/>
</dbReference>
<evidence type="ECO:0000256" key="9">
    <source>
        <dbReference type="ARBA" id="ARBA00022974"/>
    </source>
</evidence>
<dbReference type="SMART" id="SM00406">
    <property type="entry name" value="IGv"/>
    <property type="match status" value="1"/>
</dbReference>
<dbReference type="FunFam" id="3.10.100.10:FF:000002">
    <property type="entry name" value="Hyaluronan proteoglycan link protein 1"/>
    <property type="match status" value="1"/>
</dbReference>
<dbReference type="Proteomes" id="UP001178508">
    <property type="component" value="Chromosome 8"/>
</dbReference>
<dbReference type="InterPro" id="IPR035976">
    <property type="entry name" value="Sushi/SCR/CCP_sf"/>
</dbReference>
<keyword evidence="24" id="KW-1185">Reference proteome</keyword>
<dbReference type="CDD" id="cd00054">
    <property type="entry name" value="EGF_CA"/>
    <property type="match status" value="1"/>
</dbReference>
<dbReference type="InterPro" id="IPR036179">
    <property type="entry name" value="Ig-like_dom_sf"/>
</dbReference>
<dbReference type="GO" id="GO:0072534">
    <property type="term" value="C:perineuronal net"/>
    <property type="evidence" value="ECO:0007669"/>
    <property type="project" value="TreeGrafter"/>
</dbReference>
<dbReference type="GO" id="GO:0045202">
    <property type="term" value="C:synapse"/>
    <property type="evidence" value="ECO:0007669"/>
    <property type="project" value="TreeGrafter"/>
</dbReference>
<evidence type="ECO:0000256" key="5">
    <source>
        <dbReference type="ARBA" id="ARBA00022729"/>
    </source>
</evidence>
<dbReference type="Pfam" id="PF00084">
    <property type="entry name" value="Sushi"/>
    <property type="match status" value="1"/>
</dbReference>
<feature type="region of interest" description="Disordered" evidence="17">
    <location>
        <begin position="370"/>
        <end position="390"/>
    </location>
</feature>
<feature type="domain" description="EGF-like" evidence="18">
    <location>
        <begin position="1570"/>
        <end position="1605"/>
    </location>
</feature>
<dbReference type="PROSITE" id="PS00022">
    <property type="entry name" value="EGF_1"/>
    <property type="match status" value="1"/>
</dbReference>
<dbReference type="InterPro" id="IPR000742">
    <property type="entry name" value="EGF"/>
</dbReference>
<dbReference type="GO" id="GO:0007417">
    <property type="term" value="P:central nervous system development"/>
    <property type="evidence" value="ECO:0007669"/>
    <property type="project" value="TreeGrafter"/>
</dbReference>
<evidence type="ECO:0000256" key="16">
    <source>
        <dbReference type="PROSITE-ProRule" id="PRU00323"/>
    </source>
</evidence>
<dbReference type="InterPro" id="IPR013520">
    <property type="entry name" value="Ribonucl_H"/>
</dbReference>
<dbReference type="GO" id="GO:0005730">
    <property type="term" value="C:nucleolus"/>
    <property type="evidence" value="ECO:0007669"/>
    <property type="project" value="UniProtKB-ARBA"/>
</dbReference>
<dbReference type="InterPro" id="IPR000538">
    <property type="entry name" value="Link_dom"/>
</dbReference>
<keyword evidence="6" id="KW-0677">Repeat</keyword>
<feature type="compositionally biased region" description="Low complexity" evidence="17">
    <location>
        <begin position="135"/>
        <end position="146"/>
    </location>
</feature>
<dbReference type="InterPro" id="IPR001304">
    <property type="entry name" value="C-type_lectin-like"/>
</dbReference>
<accession>A0AAV1FPJ4</accession>
<dbReference type="Gene3D" id="3.10.100.10">
    <property type="entry name" value="Mannose-Binding Protein A, subunit A"/>
    <property type="match status" value="3"/>
</dbReference>
<feature type="compositionally biased region" description="Gly residues" evidence="17">
    <location>
        <begin position="1397"/>
        <end position="1411"/>
    </location>
</feature>
<dbReference type="SMART" id="SM00445">
    <property type="entry name" value="LINK"/>
    <property type="match status" value="2"/>
</dbReference>
<dbReference type="SMART" id="SM00479">
    <property type="entry name" value="EXOIII"/>
    <property type="match status" value="1"/>
</dbReference>
<keyword evidence="12" id="KW-0539">Nucleus</keyword>
<dbReference type="GO" id="GO:0007155">
    <property type="term" value="P:cell adhesion"/>
    <property type="evidence" value="ECO:0007669"/>
    <property type="project" value="InterPro"/>
</dbReference>
<evidence type="ECO:0000256" key="15">
    <source>
        <dbReference type="PROSITE-ProRule" id="PRU00302"/>
    </source>
</evidence>
<feature type="region of interest" description="Disordered" evidence="17">
    <location>
        <begin position="826"/>
        <end position="1340"/>
    </location>
</feature>
<dbReference type="FunFam" id="3.30.420.10:FF:000007">
    <property type="entry name" value="Interferon-stimulated exonuclease gene 20"/>
    <property type="match status" value="1"/>
</dbReference>
<dbReference type="Pfam" id="PF00059">
    <property type="entry name" value="Lectin_C"/>
    <property type="match status" value="1"/>
</dbReference>
<dbReference type="SUPFAM" id="SSF53098">
    <property type="entry name" value="Ribonuclease H-like"/>
    <property type="match status" value="1"/>
</dbReference>
<dbReference type="SUPFAM" id="SSF56436">
    <property type="entry name" value="C-type lectin-like"/>
    <property type="match status" value="3"/>
</dbReference>
<dbReference type="EMBL" id="OY660871">
    <property type="protein sequence ID" value="CAJ1063093.1"/>
    <property type="molecule type" value="Genomic_DNA"/>
</dbReference>
<name>A0AAV1FPJ4_XYRNO</name>
<dbReference type="CDD" id="cd00033">
    <property type="entry name" value="CCP"/>
    <property type="match status" value="1"/>
</dbReference>
<evidence type="ECO:0000256" key="1">
    <source>
        <dbReference type="ARBA" id="ARBA00004123"/>
    </source>
</evidence>
<feature type="domain" description="C-type lectin" evidence="19">
    <location>
        <begin position="1618"/>
        <end position="1732"/>
    </location>
</feature>
<dbReference type="PRINTS" id="PR01265">
    <property type="entry name" value="LINKMODULE"/>
</dbReference>
<dbReference type="PROSITE" id="PS50963">
    <property type="entry name" value="LINK_2"/>
    <property type="match status" value="2"/>
</dbReference>
<feature type="disulfide bond" evidence="15">
    <location>
        <begin position="1767"/>
        <end position="1794"/>
    </location>
</feature>
<organism evidence="23 24">
    <name type="scientific">Xyrichtys novacula</name>
    <name type="common">Pearly razorfish</name>
    <name type="synonym">Hemipteronotus novacula</name>
    <dbReference type="NCBI Taxonomy" id="13765"/>
    <lineage>
        <taxon>Eukaryota</taxon>
        <taxon>Metazoa</taxon>
        <taxon>Chordata</taxon>
        <taxon>Craniata</taxon>
        <taxon>Vertebrata</taxon>
        <taxon>Euteleostomi</taxon>
        <taxon>Actinopterygii</taxon>
        <taxon>Neopterygii</taxon>
        <taxon>Teleostei</taxon>
        <taxon>Neoteleostei</taxon>
        <taxon>Acanthomorphata</taxon>
        <taxon>Eupercaria</taxon>
        <taxon>Labriformes</taxon>
        <taxon>Labridae</taxon>
        <taxon>Xyrichtys</taxon>
    </lineage>
</organism>
<feature type="compositionally biased region" description="Polar residues" evidence="17">
    <location>
        <begin position="1137"/>
        <end position="1146"/>
    </location>
</feature>
<dbReference type="PROSITE" id="PS01186">
    <property type="entry name" value="EGF_2"/>
    <property type="match status" value="1"/>
</dbReference>
<feature type="compositionally biased region" description="Polar residues" evidence="17">
    <location>
        <begin position="1185"/>
        <end position="1194"/>
    </location>
</feature>
<dbReference type="SUPFAM" id="SSF57535">
    <property type="entry name" value="Complement control module/SCR domain"/>
    <property type="match status" value="1"/>
</dbReference>
<feature type="compositionally biased region" description="Basic and acidic residues" evidence="17">
    <location>
        <begin position="1275"/>
        <end position="1286"/>
    </location>
</feature>
<evidence type="ECO:0000256" key="2">
    <source>
        <dbReference type="ARBA" id="ARBA00004613"/>
    </source>
</evidence>
<evidence type="ECO:0000256" key="11">
    <source>
        <dbReference type="ARBA" id="ARBA00023180"/>
    </source>
</evidence>
<dbReference type="CDD" id="cd06149">
    <property type="entry name" value="ISG20"/>
    <property type="match status" value="1"/>
</dbReference>
<dbReference type="InterPro" id="IPR013783">
    <property type="entry name" value="Ig-like_fold"/>
</dbReference>
<feature type="compositionally biased region" description="Basic and acidic residues" evidence="17">
    <location>
        <begin position="1201"/>
        <end position="1218"/>
    </location>
</feature>
<feature type="compositionally biased region" description="Basic residues" evidence="17">
    <location>
        <begin position="26"/>
        <end position="37"/>
    </location>
</feature>
<dbReference type="PROSITE" id="PS01241">
    <property type="entry name" value="LINK_1"/>
    <property type="match status" value="1"/>
</dbReference>
<evidence type="ECO:0000256" key="12">
    <source>
        <dbReference type="ARBA" id="ARBA00023242"/>
    </source>
</evidence>
<dbReference type="InterPro" id="IPR016187">
    <property type="entry name" value="CTDL_fold"/>
</dbReference>
<feature type="compositionally biased region" description="Acidic residues" evidence="17">
    <location>
        <begin position="827"/>
        <end position="836"/>
    </location>
</feature>
<evidence type="ECO:0000259" key="18">
    <source>
        <dbReference type="PROSITE" id="PS50026"/>
    </source>
</evidence>
<dbReference type="SMART" id="SM00032">
    <property type="entry name" value="CCP"/>
    <property type="match status" value="1"/>
</dbReference>
<feature type="domain" description="Link" evidence="22">
    <location>
        <begin position="694"/>
        <end position="790"/>
    </location>
</feature>
<feature type="disulfide bond" evidence="14">
    <location>
        <begin position="1595"/>
        <end position="1604"/>
    </location>
</feature>
<evidence type="ECO:0000256" key="6">
    <source>
        <dbReference type="ARBA" id="ARBA00022737"/>
    </source>
</evidence>
<keyword evidence="8" id="KW-0269">Exonuclease</keyword>
<dbReference type="PROSITE" id="PS50026">
    <property type="entry name" value="EGF_3"/>
    <property type="match status" value="1"/>
</dbReference>
<dbReference type="CDD" id="cd03517">
    <property type="entry name" value="Link_domain_CSPGs_modules_1_3"/>
    <property type="match status" value="1"/>
</dbReference>
<dbReference type="FunFam" id="3.10.100.10:FF:000011">
    <property type="entry name" value="Aggrecan core protein"/>
    <property type="match status" value="1"/>
</dbReference>
<dbReference type="PROSITE" id="PS50923">
    <property type="entry name" value="SUSHI"/>
    <property type="match status" value="1"/>
</dbReference>
<evidence type="ECO:0000313" key="23">
    <source>
        <dbReference type="EMBL" id="CAJ1063093.1"/>
    </source>
</evidence>
<evidence type="ECO:0000259" key="22">
    <source>
        <dbReference type="PROSITE" id="PS50963"/>
    </source>
</evidence>
<dbReference type="InterPro" id="IPR012337">
    <property type="entry name" value="RNaseH-like_sf"/>
</dbReference>
<dbReference type="GO" id="GO:0001501">
    <property type="term" value="P:skeletal system development"/>
    <property type="evidence" value="ECO:0007669"/>
    <property type="project" value="TreeGrafter"/>
</dbReference>
<dbReference type="PROSITE" id="PS00615">
    <property type="entry name" value="C_TYPE_LECTIN_1"/>
    <property type="match status" value="1"/>
</dbReference>
<reference evidence="23" key="1">
    <citation type="submission" date="2023-08" db="EMBL/GenBank/DDBJ databases">
        <authorList>
            <person name="Alioto T."/>
            <person name="Alioto T."/>
            <person name="Gomez Garrido J."/>
        </authorList>
    </citation>
    <scope>NUCLEOTIDE SEQUENCE</scope>
</reference>
<feature type="compositionally biased region" description="Basic and acidic residues" evidence="17">
    <location>
        <begin position="862"/>
        <end position="873"/>
    </location>
</feature>
<feature type="compositionally biased region" description="Acidic residues" evidence="17">
    <location>
        <begin position="885"/>
        <end position="894"/>
    </location>
</feature>
<keyword evidence="4" id="KW-0540">Nuclease</keyword>
<dbReference type="Pfam" id="PF00193">
    <property type="entry name" value="Xlink"/>
    <property type="match status" value="2"/>
</dbReference>
<dbReference type="InterPro" id="IPR003599">
    <property type="entry name" value="Ig_sub"/>
</dbReference>
<keyword evidence="14" id="KW-0245">EGF-like domain</keyword>
<dbReference type="InterPro" id="IPR016186">
    <property type="entry name" value="C-type_lectin-like/link_sf"/>
</dbReference>
<evidence type="ECO:0000256" key="8">
    <source>
        <dbReference type="ARBA" id="ARBA00022839"/>
    </source>
</evidence>
<feature type="compositionally biased region" description="Acidic residues" evidence="17">
    <location>
        <begin position="1293"/>
        <end position="1302"/>
    </location>
</feature>
<evidence type="ECO:0000256" key="4">
    <source>
        <dbReference type="ARBA" id="ARBA00022722"/>
    </source>
</evidence>
<feature type="compositionally biased region" description="Low complexity" evidence="17">
    <location>
        <begin position="169"/>
        <end position="184"/>
    </location>
</feature>
<dbReference type="PROSITE" id="PS50835">
    <property type="entry name" value="IG_LIKE"/>
    <property type="match status" value="1"/>
</dbReference>
<comment type="caution">
    <text evidence="14">Lacks conserved residue(s) required for the propagation of feature annotation.</text>
</comment>
<dbReference type="Gene3D" id="2.10.70.10">
    <property type="entry name" value="Complement Module, domain 1"/>
    <property type="match status" value="1"/>
</dbReference>
<dbReference type="Pfam" id="PF00929">
    <property type="entry name" value="RNase_T"/>
    <property type="match status" value="1"/>
</dbReference>
<keyword evidence="7" id="KW-0378">Hydrolase</keyword>
<feature type="domain" description="Sushi" evidence="21">
    <location>
        <begin position="1736"/>
        <end position="1796"/>
    </location>
</feature>
<feature type="region of interest" description="Disordered" evidence="17">
    <location>
        <begin position="1"/>
        <end position="191"/>
    </location>
</feature>
<proteinExistence type="predicted"/>
<evidence type="ECO:0000259" key="21">
    <source>
        <dbReference type="PROSITE" id="PS50923"/>
    </source>
</evidence>
<dbReference type="Pfam" id="PF07686">
    <property type="entry name" value="V-set"/>
    <property type="match status" value="1"/>
</dbReference>
<dbReference type="GO" id="GO:0003676">
    <property type="term" value="F:nucleic acid binding"/>
    <property type="evidence" value="ECO:0007669"/>
    <property type="project" value="InterPro"/>
</dbReference>
<evidence type="ECO:0000256" key="7">
    <source>
        <dbReference type="ARBA" id="ARBA00022801"/>
    </source>
</evidence>
<dbReference type="GO" id="GO:0002052">
    <property type="term" value="P:positive regulation of neuroblast proliferation"/>
    <property type="evidence" value="ECO:0007669"/>
    <property type="project" value="TreeGrafter"/>
</dbReference>
<sequence length="1847" mass="201730">MSDIWISINHLPETTTTTAPHAGERKGKRLKRKRHQSEKKSSTEGGYESNNRMKKQRRAQRWNGAPAEQSSFSASTNNNSLRHPGSTARTSERGYDSSTSAPNSNFLPSSSSTATSDCRPSGSKPNKNLSVGGFPHSSSRPPASAHIQPSFTVTVNSSERHVKPKTPWSSGPAASTPASSASSSHKQPTAKTAAAGIPTKYLAIDCEMVGAGPKGSINQLARCSVVNFDGDVVYDKFIKPSMPVTDYRTRWSGVRCSDLNNATPYAVARKEILKLLNGKVVIGHAIHNDFKVLGYSHPAAMTRDTSRIPLLNQKAGFPDNQSASLKRLTKAIFNRDIQTGKRGHSSVEDARATMELYKVVEAEWERTLASGSGQSDTKGASHTLSSPVLSSSMCSSSEVLMLKDFLEETGKPRAARAWTGGCARTRRSLIKMKPDVLHPLLLFAICLLVLPASSTPQHDSDDSKLLQVTIPSSPPVSAILGGPLTLPCLVSLAHPPPSPSTNGRHHVLSLPRIKWSVLTHGKETEILVARGDRVRVNEAYKDRASLLNYAASPADLTLRLESLIHNDTGFYRCEVQQGLEDADDVVQIKVKGVVFHYRDASSRYAFTFVRAREACAEIGAEIASPEQLLAAYNSGYEQCDAGWLSDHSVRYPIQMPREGCFGDMDGMPGVRNYGLLEPDELYDVYCYVENIQGDVFHGSAPQRFTFWEAKAYCLSHGAELATTAQLYAAWNDGLNLCSPGWLADGSVRYPIVTPRERCGGGEPGVRTVYRYSNQTGFPEVQSRHDVYCFRSDHGAFTDAPHDFLATEPEDIGQDVVFLTNPASEEFSLSEETEKEGEEVQRAQTVSPLKEGPVGAQPITVSYDERSAPTEGTHESTSPTTGHQEDPEEPEDLQDTVEVIERANYPESYLPAPEDPPDTDHEDHHGPPTVSPNTEPTDHEDRTSTSADETTPADRETSDPLDPQDPQDPQTESPDRTTSDPDLESSTVAPQDGDLPVLQEDHTPDMNLDHDSETATPHEGPEQTEETGAAEETSTRTPSANTEEGGLQSRTPEIHPTQGSGEDRTSPAQEDRTSPAQEDRTSPAQEDRTSPAQEDRTSLAQEDRTSPAQEDRTSPDQEDRTSPAQEDRTSPDQEDRTSPAQEDSMSPDQEDRTSPAQEDRTSPDQEDRTSPDQEDRTSPDQEDRTSPAQEDSMSPVQEDGTSPDHEDRTSPAQEDRTSPDQEDSMSPVQEDGTSPDHEDRTSPAQEEEETLNPGTPSLQGLDLFGPSELVPETDPDVTRPADHRDESTSTTPDPDQDQSEDPAETSTADVLTVTLDSESSDPVSLLTSSLSVTPPSPAVEVEASSPEIFTFMSNCSSGAEQLEDMQDKLEHEGLGENPEILLCPTQNSTDTDEDEGGQEVGEGSGESSGDGGQEVKPDPTLSAGVHGEDGSESDVKITLIPHLSRTPGWEPEPSTSTPQESRSDPEYSGEPPANQDSDDVSKEQDVHVEDSTDNNPGPEGRDQETSTDQPPIKICTWRPDQEETVAATLSSDTDADPSAGPEDFQRRREEQTAMAASLPAVQVSAAKQGGSADSCLENPCLNGGTCVDGETLSCVCLSGYGGDFCETDVDVCEPGWEKFQGFCYRHFTTRQSWEAAEQHCRMCGGHLLSVMTPEEQDYINEKYKEYQWIGLNDRTIEGDFRWSDGNPLLYENWYRGQPDSYFLSGEDCAVMVWHDGGRWSDVPCNYHLSYTCKKGISSCGEPPTVPNAKVFGKKRSRYETNSRVRYYCEEGFVQKLKPVITCLPDGQWEEPLTTCVPTHPVEEDSVTPLPHQQEAAVEAAEAVEATATAAAATEKAAPPLFWDIKWNF</sequence>
<evidence type="ECO:0000313" key="24">
    <source>
        <dbReference type="Proteomes" id="UP001178508"/>
    </source>
</evidence>
<dbReference type="GO" id="GO:0005540">
    <property type="term" value="F:hyaluronic acid binding"/>
    <property type="evidence" value="ECO:0007669"/>
    <property type="project" value="InterPro"/>
</dbReference>
<keyword evidence="10 14" id="KW-1015">Disulfide bond</keyword>
<evidence type="ECO:0000256" key="3">
    <source>
        <dbReference type="ARBA" id="ARBA00022525"/>
    </source>
</evidence>
<dbReference type="GO" id="GO:0000175">
    <property type="term" value="F:3'-5'-RNA exonuclease activity"/>
    <property type="evidence" value="ECO:0007669"/>
    <property type="project" value="InterPro"/>
</dbReference>
<dbReference type="Gene3D" id="2.10.25.10">
    <property type="entry name" value="Laminin"/>
    <property type="match status" value="1"/>
</dbReference>
<evidence type="ECO:0000256" key="10">
    <source>
        <dbReference type="ARBA" id="ARBA00023157"/>
    </source>
</evidence>
<feature type="compositionally biased region" description="Low complexity" evidence="17">
    <location>
        <begin position="1319"/>
        <end position="1332"/>
    </location>
</feature>
<feature type="compositionally biased region" description="Polar residues" evidence="17">
    <location>
        <begin position="147"/>
        <end position="157"/>
    </location>
</feature>
<keyword evidence="13" id="KW-0393">Immunoglobulin domain</keyword>
<feature type="disulfide bond" evidence="15">
    <location>
        <begin position="1738"/>
        <end position="1781"/>
    </location>
</feature>
<evidence type="ECO:0000256" key="17">
    <source>
        <dbReference type="SAM" id="MobiDB-lite"/>
    </source>
</evidence>
<dbReference type="SMART" id="SM00034">
    <property type="entry name" value="CLECT"/>
    <property type="match status" value="1"/>
</dbReference>
<feature type="compositionally biased region" description="Basic and acidic residues" evidence="17">
    <location>
        <begin position="1148"/>
        <end position="1184"/>
    </location>
</feature>
<feature type="compositionally biased region" description="Polar residues" evidence="17">
    <location>
        <begin position="96"/>
        <end position="129"/>
    </location>
</feature>
<evidence type="ECO:0000256" key="13">
    <source>
        <dbReference type="ARBA" id="ARBA00023319"/>
    </source>
</evidence>
<dbReference type="InterPro" id="IPR050691">
    <property type="entry name" value="Hyaluronan_bind_Proteoglycan"/>
</dbReference>
<feature type="disulfide bond" evidence="16">
    <location>
        <begin position="737"/>
        <end position="758"/>
    </location>
</feature>
<dbReference type="InterPro" id="IPR036397">
    <property type="entry name" value="RNaseH_sf"/>
</dbReference>
<feature type="compositionally biased region" description="Basic and acidic residues" evidence="17">
    <location>
        <begin position="1425"/>
        <end position="1434"/>
    </location>
</feature>
<feature type="compositionally biased region" description="Basic and acidic residues" evidence="17">
    <location>
        <begin position="1478"/>
        <end position="1489"/>
    </location>
</feature>
<evidence type="ECO:0000259" key="20">
    <source>
        <dbReference type="PROSITE" id="PS50835"/>
    </source>
</evidence>
<dbReference type="InterPro" id="IPR037433">
    <property type="entry name" value="ISG20_DEDDh"/>
</dbReference>
<dbReference type="CDD" id="cd03520">
    <property type="entry name" value="Link_domain_CSPGs_modules_2_4"/>
    <property type="match status" value="1"/>
</dbReference>
<gene>
    <name evidence="23" type="ORF">XNOV1_A030175</name>
</gene>
<comment type="subcellular location">
    <subcellularLocation>
        <location evidence="1">Nucleus</location>
    </subcellularLocation>
    <subcellularLocation>
        <location evidence="2">Secreted</location>
    </subcellularLocation>
</comment>
<keyword evidence="3" id="KW-0964">Secreted</keyword>
<feature type="compositionally biased region" description="Polar residues" evidence="17">
    <location>
        <begin position="370"/>
        <end position="383"/>
    </location>
</feature>
<evidence type="ECO:0000256" key="14">
    <source>
        <dbReference type="PROSITE-ProRule" id="PRU00076"/>
    </source>
</evidence>
<dbReference type="GO" id="GO:0010001">
    <property type="term" value="P:glial cell differentiation"/>
    <property type="evidence" value="ECO:0007669"/>
    <property type="project" value="TreeGrafter"/>
</dbReference>
<dbReference type="SMART" id="SM00409">
    <property type="entry name" value="IG"/>
    <property type="match status" value="1"/>
</dbReference>
<dbReference type="FunFam" id="3.10.100.10:FF:000003">
    <property type="entry name" value="Versican core protein"/>
    <property type="match status" value="1"/>
</dbReference>
<keyword evidence="15" id="KW-0768">Sushi</keyword>
<keyword evidence="11" id="KW-0325">Glycoprotein</keyword>
<dbReference type="InterPro" id="IPR018378">
    <property type="entry name" value="C-type_lectin_CS"/>
</dbReference>
<keyword evidence="9" id="KW-0654">Proteoglycan</keyword>
<feature type="region of interest" description="Disordered" evidence="17">
    <location>
        <begin position="1358"/>
        <end position="1553"/>
    </location>
</feature>
<dbReference type="FunFam" id="2.10.70.10:FF:000003">
    <property type="entry name" value="Versican core protein"/>
    <property type="match status" value="1"/>
</dbReference>
<evidence type="ECO:0000259" key="19">
    <source>
        <dbReference type="PROSITE" id="PS50041"/>
    </source>
</evidence>
<feature type="disulfide bond" evidence="16">
    <location>
        <begin position="639"/>
        <end position="660"/>
    </location>
</feature>
<dbReference type="SUPFAM" id="SSF48726">
    <property type="entry name" value="Immunoglobulin"/>
    <property type="match status" value="1"/>
</dbReference>